<keyword evidence="3" id="KW-1185">Reference proteome</keyword>
<proteinExistence type="predicted"/>
<feature type="transmembrane region" description="Helical" evidence="1">
    <location>
        <begin position="114"/>
        <end position="147"/>
    </location>
</feature>
<dbReference type="AlphaFoldDB" id="A0A840GK27"/>
<dbReference type="EMBL" id="JACIGE010000011">
    <property type="protein sequence ID" value="MBB4248499.1"/>
    <property type="molecule type" value="Genomic_DNA"/>
</dbReference>
<keyword evidence="1" id="KW-1133">Transmembrane helix</keyword>
<evidence type="ECO:0000313" key="2">
    <source>
        <dbReference type="EMBL" id="MBB4248499.1"/>
    </source>
</evidence>
<organism evidence="2 3">
    <name type="scientific">Rhodocyclus tenuis</name>
    <name type="common">Rhodospirillum tenue</name>
    <dbReference type="NCBI Taxonomy" id="1066"/>
    <lineage>
        <taxon>Bacteria</taxon>
        <taxon>Pseudomonadati</taxon>
        <taxon>Pseudomonadota</taxon>
        <taxon>Betaproteobacteria</taxon>
        <taxon>Rhodocyclales</taxon>
        <taxon>Rhodocyclaceae</taxon>
        <taxon>Rhodocyclus</taxon>
    </lineage>
</organism>
<keyword evidence="2" id="KW-0282">Flagellum</keyword>
<evidence type="ECO:0000313" key="3">
    <source>
        <dbReference type="Proteomes" id="UP000587070"/>
    </source>
</evidence>
<keyword evidence="1" id="KW-0812">Transmembrane</keyword>
<keyword evidence="2" id="KW-0969">Cilium</keyword>
<sequence>MMVWIFNKKIPGLILLFLPEFILLAIWVLFKSSILDIRAAMFSQTIEMSSVRLIAVSGALLVIAQAFRIFAFQTGEEVFWEVKKVSIGGLVVIFFIILGVASELPRVENVMNESYASMVIFFITMTGAIYLFVEIFVSLISLAMSFMKRG</sequence>
<feature type="transmembrane region" description="Helical" evidence="1">
    <location>
        <begin position="50"/>
        <end position="70"/>
    </location>
</feature>
<name>A0A840GK27_RHOTE</name>
<evidence type="ECO:0000256" key="1">
    <source>
        <dbReference type="SAM" id="Phobius"/>
    </source>
</evidence>
<dbReference type="Proteomes" id="UP000587070">
    <property type="component" value="Unassembled WGS sequence"/>
</dbReference>
<accession>A0A840GK27</accession>
<feature type="transmembrane region" description="Helical" evidence="1">
    <location>
        <begin position="12"/>
        <end position="30"/>
    </location>
</feature>
<feature type="transmembrane region" description="Helical" evidence="1">
    <location>
        <begin position="82"/>
        <end position="102"/>
    </location>
</feature>
<reference evidence="2 3" key="1">
    <citation type="submission" date="2020-08" db="EMBL/GenBank/DDBJ databases">
        <title>Genome sequencing of Purple Non-Sulfur Bacteria from various extreme environments.</title>
        <authorList>
            <person name="Mayer M."/>
        </authorList>
    </citation>
    <scope>NUCLEOTIDE SEQUENCE [LARGE SCALE GENOMIC DNA]</scope>
    <source>
        <strain evidence="2 3">2761</strain>
    </source>
</reference>
<protein>
    <submittedName>
        <fullName evidence="2">Flagellar biosynthesis protein FlhB</fullName>
    </submittedName>
</protein>
<keyword evidence="2" id="KW-0966">Cell projection</keyword>
<comment type="caution">
    <text evidence="2">The sequence shown here is derived from an EMBL/GenBank/DDBJ whole genome shotgun (WGS) entry which is preliminary data.</text>
</comment>
<keyword evidence="1" id="KW-0472">Membrane</keyword>
<gene>
    <name evidence="2" type="ORF">GGD90_002891</name>
</gene>